<dbReference type="Proteomes" id="UP000656732">
    <property type="component" value="Unassembled WGS sequence"/>
</dbReference>
<keyword evidence="11" id="KW-1185">Reference proteome</keyword>
<dbReference type="InterPro" id="IPR046373">
    <property type="entry name" value="Acyl-CoA_Oxase/DH_mid-dom_sf"/>
</dbReference>
<dbReference type="SUPFAM" id="SSF47203">
    <property type="entry name" value="Acyl-CoA dehydrogenase C-terminal domain-like"/>
    <property type="match status" value="1"/>
</dbReference>
<dbReference type="InterPro" id="IPR009100">
    <property type="entry name" value="AcylCoA_DH/oxidase_NM_dom_sf"/>
</dbReference>
<dbReference type="PANTHER" id="PTHR43884">
    <property type="entry name" value="ACYL-COA DEHYDROGENASE"/>
    <property type="match status" value="1"/>
</dbReference>
<evidence type="ECO:0000256" key="6">
    <source>
        <dbReference type="SAM" id="MobiDB-lite"/>
    </source>
</evidence>
<dbReference type="SUPFAM" id="SSF56645">
    <property type="entry name" value="Acyl-CoA dehydrogenase NM domain-like"/>
    <property type="match status" value="1"/>
</dbReference>
<name>A0A918C855_9ACTN</name>
<feature type="domain" description="Acyl-CoA oxidase/dehydrogenase middle" evidence="8">
    <location>
        <begin position="115"/>
        <end position="202"/>
    </location>
</feature>
<evidence type="ECO:0000256" key="3">
    <source>
        <dbReference type="ARBA" id="ARBA00022630"/>
    </source>
</evidence>
<comment type="cofactor">
    <cofactor evidence="1 5">
        <name>FAD</name>
        <dbReference type="ChEBI" id="CHEBI:57692"/>
    </cofactor>
</comment>
<feature type="region of interest" description="Disordered" evidence="6">
    <location>
        <begin position="371"/>
        <end position="422"/>
    </location>
</feature>
<gene>
    <name evidence="10" type="ORF">GCM10010280_66700</name>
</gene>
<dbReference type="InterPro" id="IPR036250">
    <property type="entry name" value="AcylCo_DH-like_C"/>
</dbReference>
<feature type="domain" description="Acyl-CoA dehydrogenase/oxidase N-terminal" evidence="9">
    <location>
        <begin position="19"/>
        <end position="110"/>
    </location>
</feature>
<dbReference type="Pfam" id="PF02770">
    <property type="entry name" value="Acyl-CoA_dh_M"/>
    <property type="match status" value="1"/>
</dbReference>
<dbReference type="GO" id="GO:0050660">
    <property type="term" value="F:flavin adenine dinucleotide binding"/>
    <property type="evidence" value="ECO:0007669"/>
    <property type="project" value="InterPro"/>
</dbReference>
<feature type="domain" description="Acyl-CoA dehydrogenase/oxidase C-terminal" evidence="7">
    <location>
        <begin position="222"/>
        <end position="367"/>
    </location>
</feature>
<organism evidence="10 11">
    <name type="scientific">Streptomyces pilosus</name>
    <dbReference type="NCBI Taxonomy" id="28893"/>
    <lineage>
        <taxon>Bacteria</taxon>
        <taxon>Bacillati</taxon>
        <taxon>Actinomycetota</taxon>
        <taxon>Actinomycetes</taxon>
        <taxon>Kitasatosporales</taxon>
        <taxon>Streptomycetaceae</taxon>
        <taxon>Streptomyces</taxon>
    </lineage>
</organism>
<dbReference type="Pfam" id="PF00441">
    <property type="entry name" value="Acyl-CoA_dh_1"/>
    <property type="match status" value="1"/>
</dbReference>
<evidence type="ECO:0000259" key="9">
    <source>
        <dbReference type="Pfam" id="PF02771"/>
    </source>
</evidence>
<proteinExistence type="inferred from homology"/>
<evidence type="ECO:0000256" key="1">
    <source>
        <dbReference type="ARBA" id="ARBA00001974"/>
    </source>
</evidence>
<dbReference type="InterPro" id="IPR037069">
    <property type="entry name" value="AcylCoA_DH/ox_N_sf"/>
</dbReference>
<evidence type="ECO:0000256" key="5">
    <source>
        <dbReference type="RuleBase" id="RU362125"/>
    </source>
</evidence>
<dbReference type="RefSeq" id="WP_189561783.1">
    <property type="nucleotide sequence ID" value="NZ_BMTU01000023.1"/>
</dbReference>
<sequence>MTAGTPEAVLEALRDGWFADRATAWEQAGAVPREDVERLAGHGLLGMTIGTAHHGSDLPLVDVTEVHRLVAAASPSLHSLLVVHTMVCHALHRWAVGETRDALLPELAAGRVLAAFALTEASGGADAGALATTIDRDGDTLRVTGEKRWLSFGRIADAYLVFGRTGGLDSCALVDAGSAVRVDPEPLTAGLRAAQLARVTFDGATAPAARAVGRPGTGIPFVATSCLTLGRLCVAAGAVGIARAALDLAVGHVATRTTGGRRLGDHQLVRGLLADAALATESASHYVRSAAREVEDRAPTAAVTAAGAKLLASRAAGSATAAASRLLGAEGQTEDHPLARLVTAARVHEVIEGPTEVLQDVVAAALLRDPGAPMDAGHPRAGARRLGGLPQRPAATEAAPGSPRPRTPAHGWGDPSRKVEQR</sequence>
<comment type="similarity">
    <text evidence="2 5">Belongs to the acyl-CoA dehydrogenase family.</text>
</comment>
<comment type="caution">
    <text evidence="10">The sequence shown here is derived from an EMBL/GenBank/DDBJ whole genome shotgun (WGS) entry which is preliminary data.</text>
</comment>
<evidence type="ECO:0000259" key="8">
    <source>
        <dbReference type="Pfam" id="PF02770"/>
    </source>
</evidence>
<dbReference type="Pfam" id="PF02771">
    <property type="entry name" value="Acyl-CoA_dh_N"/>
    <property type="match status" value="1"/>
</dbReference>
<dbReference type="InterPro" id="IPR006091">
    <property type="entry name" value="Acyl-CoA_Oxase/DH_mid-dom"/>
</dbReference>
<dbReference type="InterPro" id="IPR013786">
    <property type="entry name" value="AcylCoA_DH/ox_N"/>
</dbReference>
<evidence type="ECO:0000259" key="7">
    <source>
        <dbReference type="Pfam" id="PF00441"/>
    </source>
</evidence>
<dbReference type="AlphaFoldDB" id="A0A918C855"/>
<dbReference type="Gene3D" id="1.20.140.10">
    <property type="entry name" value="Butyryl-CoA Dehydrogenase, subunit A, domain 3"/>
    <property type="match status" value="1"/>
</dbReference>
<reference evidence="10" key="1">
    <citation type="journal article" date="2014" name="Int. J. Syst. Evol. Microbiol.">
        <title>Complete genome sequence of Corynebacterium casei LMG S-19264T (=DSM 44701T), isolated from a smear-ripened cheese.</title>
        <authorList>
            <consortium name="US DOE Joint Genome Institute (JGI-PGF)"/>
            <person name="Walter F."/>
            <person name="Albersmeier A."/>
            <person name="Kalinowski J."/>
            <person name="Ruckert C."/>
        </authorList>
    </citation>
    <scope>NUCLEOTIDE SEQUENCE</scope>
    <source>
        <strain evidence="10">JCM 4403</strain>
    </source>
</reference>
<evidence type="ECO:0000313" key="10">
    <source>
        <dbReference type="EMBL" id="GGR09586.1"/>
    </source>
</evidence>
<keyword evidence="3 5" id="KW-0285">Flavoprotein</keyword>
<evidence type="ECO:0000256" key="2">
    <source>
        <dbReference type="ARBA" id="ARBA00009347"/>
    </source>
</evidence>
<dbReference type="InterPro" id="IPR009075">
    <property type="entry name" value="AcylCo_DH/oxidase_C"/>
</dbReference>
<protein>
    <submittedName>
        <fullName evidence="10">Acyl-CoA dehydrogenase</fullName>
    </submittedName>
</protein>
<dbReference type="Gene3D" id="2.40.110.10">
    <property type="entry name" value="Butyryl-CoA Dehydrogenase, subunit A, domain 2"/>
    <property type="match status" value="1"/>
</dbReference>
<keyword evidence="4 5" id="KW-0274">FAD</keyword>
<evidence type="ECO:0000256" key="4">
    <source>
        <dbReference type="ARBA" id="ARBA00022827"/>
    </source>
</evidence>
<keyword evidence="5" id="KW-0560">Oxidoreductase</keyword>
<evidence type="ECO:0000313" key="11">
    <source>
        <dbReference type="Proteomes" id="UP000656732"/>
    </source>
</evidence>
<dbReference type="Gene3D" id="1.10.540.10">
    <property type="entry name" value="Acyl-CoA dehydrogenase/oxidase, N-terminal domain"/>
    <property type="match status" value="1"/>
</dbReference>
<reference evidence="10" key="2">
    <citation type="submission" date="2020-09" db="EMBL/GenBank/DDBJ databases">
        <authorList>
            <person name="Sun Q."/>
            <person name="Ohkuma M."/>
        </authorList>
    </citation>
    <scope>NUCLEOTIDE SEQUENCE</scope>
    <source>
        <strain evidence="10">JCM 4403</strain>
    </source>
</reference>
<dbReference type="PANTHER" id="PTHR43884:SF12">
    <property type="entry name" value="ISOVALERYL-COA DEHYDROGENASE, MITOCHONDRIAL-RELATED"/>
    <property type="match status" value="1"/>
</dbReference>
<accession>A0A918C855</accession>
<dbReference type="EMBL" id="BMTU01000023">
    <property type="protein sequence ID" value="GGR09586.1"/>
    <property type="molecule type" value="Genomic_DNA"/>
</dbReference>
<dbReference type="GO" id="GO:0003995">
    <property type="term" value="F:acyl-CoA dehydrogenase activity"/>
    <property type="evidence" value="ECO:0007669"/>
    <property type="project" value="TreeGrafter"/>
</dbReference>